<accession>A0A0N0GX40</accession>
<protein>
    <submittedName>
        <fullName evidence="2">Uncharacterized protein</fullName>
    </submittedName>
</protein>
<dbReference type="GO" id="GO:0005975">
    <property type="term" value="P:carbohydrate metabolic process"/>
    <property type="evidence" value="ECO:0007669"/>
    <property type="project" value="UniProtKB-ARBA"/>
</dbReference>
<reference evidence="3" key="1">
    <citation type="submission" date="2015-07" db="EMBL/GenBank/DDBJ databases">
        <authorList>
            <person name="Ju K.-S."/>
            <person name="Doroghazi J.R."/>
            <person name="Metcalf W.W."/>
        </authorList>
    </citation>
    <scope>NUCLEOTIDE SEQUENCE [LARGE SCALE GENOMIC DNA]</scope>
    <source>
        <strain evidence="3">NRRL ISP-5002</strain>
    </source>
</reference>
<organism evidence="2 3">
    <name type="scientific">Streptomyces chattanoogensis</name>
    <dbReference type="NCBI Taxonomy" id="66876"/>
    <lineage>
        <taxon>Bacteria</taxon>
        <taxon>Bacillati</taxon>
        <taxon>Actinomycetota</taxon>
        <taxon>Actinomycetes</taxon>
        <taxon>Kitasatosporales</taxon>
        <taxon>Streptomycetaceae</taxon>
        <taxon>Streptomyces</taxon>
    </lineage>
</organism>
<gene>
    <name evidence="2" type="ORF">ADL29_28145</name>
</gene>
<dbReference type="AlphaFoldDB" id="A0A0N0GX40"/>
<dbReference type="EMBL" id="LGKG01000157">
    <property type="protein sequence ID" value="KPC60711.1"/>
    <property type="molecule type" value="Genomic_DNA"/>
</dbReference>
<evidence type="ECO:0000313" key="2">
    <source>
        <dbReference type="EMBL" id="KPC60711.1"/>
    </source>
</evidence>
<name>A0A0N0GX40_9ACTN</name>
<feature type="region of interest" description="Disordered" evidence="1">
    <location>
        <begin position="1"/>
        <end position="21"/>
    </location>
</feature>
<dbReference type="RefSeq" id="WP_053926374.1">
    <property type="nucleotide sequence ID" value="NZ_LGKG01000157.1"/>
</dbReference>
<dbReference type="Proteomes" id="UP000037982">
    <property type="component" value="Unassembled WGS sequence"/>
</dbReference>
<proteinExistence type="predicted"/>
<evidence type="ECO:0000256" key="1">
    <source>
        <dbReference type="SAM" id="MobiDB-lite"/>
    </source>
</evidence>
<dbReference type="Gene3D" id="2.60.40.10">
    <property type="entry name" value="Immunoglobulins"/>
    <property type="match status" value="1"/>
</dbReference>
<keyword evidence="3" id="KW-1185">Reference proteome</keyword>
<dbReference type="PATRIC" id="fig|66876.3.peg.6168"/>
<evidence type="ECO:0000313" key="3">
    <source>
        <dbReference type="Proteomes" id="UP000037982"/>
    </source>
</evidence>
<comment type="caution">
    <text evidence="2">The sequence shown here is derived from an EMBL/GenBank/DDBJ whole genome shotgun (WGS) entry which is preliminary data.</text>
</comment>
<dbReference type="InterPro" id="IPR013783">
    <property type="entry name" value="Ig-like_fold"/>
</dbReference>
<sequence length="63" mass="7101">MRHSQLHRRLPDGSRRFRSGTCGTAFSLPGLRREPDEEALQIEVRAVSEPFTSSEPAGTVHPW</sequence>